<proteinExistence type="predicted"/>
<evidence type="ECO:0000313" key="2">
    <source>
        <dbReference type="Proteomes" id="UP000005365"/>
    </source>
</evidence>
<sequence length="54" mass="6068">MQNQDILLNLFHAQTGSKSESGIINEFTVFFRRPRISATIPIQLIIKAVLLGKV</sequence>
<keyword evidence="2" id="KW-1185">Reference proteome</keyword>
<dbReference type="AlphaFoldDB" id="C6M283"/>
<evidence type="ECO:0000313" key="1">
    <source>
        <dbReference type="EMBL" id="EET45405.1"/>
    </source>
</evidence>
<comment type="caution">
    <text evidence="1">The sequence shown here is derived from an EMBL/GenBank/DDBJ whole genome shotgun (WGS) entry which is preliminary data.</text>
</comment>
<reference evidence="1" key="1">
    <citation type="submission" date="2009-07" db="EMBL/GenBank/DDBJ databases">
        <authorList>
            <person name="Weinstock G."/>
            <person name="Sodergren E."/>
            <person name="Clifton S."/>
            <person name="Fulton L."/>
            <person name="Fulton B."/>
            <person name="Courtney L."/>
            <person name="Fronick C."/>
            <person name="Harrison M."/>
            <person name="Strong C."/>
            <person name="Farmer C."/>
            <person name="Delahaunty K."/>
            <person name="Markovic C."/>
            <person name="Hall O."/>
            <person name="Minx P."/>
            <person name="Tomlinson C."/>
            <person name="Mitreva M."/>
            <person name="Nelson J."/>
            <person name="Hou S."/>
            <person name="Wollam A."/>
            <person name="Pepin K.H."/>
            <person name="Johnson M."/>
            <person name="Bhonagiri V."/>
            <person name="Nash W.E."/>
            <person name="Warren W."/>
            <person name="Chinwalla A."/>
            <person name="Mardis E.R."/>
            <person name="Wilson R.K."/>
        </authorList>
    </citation>
    <scope>NUCLEOTIDE SEQUENCE [LARGE SCALE GENOMIC DNA]</scope>
    <source>
        <strain evidence="1">ATCC 29256</strain>
    </source>
</reference>
<protein>
    <submittedName>
        <fullName evidence="1">Uncharacterized protein</fullName>
    </submittedName>
</protein>
<dbReference type="EMBL" id="ACKO02000003">
    <property type="protein sequence ID" value="EET45405.1"/>
    <property type="molecule type" value="Genomic_DNA"/>
</dbReference>
<gene>
    <name evidence="1" type="ORF">NEISICOT_00623</name>
</gene>
<organism evidence="1 2">
    <name type="scientific">Neisseria sicca ATCC 29256</name>
    <dbReference type="NCBI Taxonomy" id="547045"/>
    <lineage>
        <taxon>Bacteria</taxon>
        <taxon>Pseudomonadati</taxon>
        <taxon>Pseudomonadota</taxon>
        <taxon>Betaproteobacteria</taxon>
        <taxon>Neisseriales</taxon>
        <taxon>Neisseriaceae</taxon>
        <taxon>Neisseria</taxon>
    </lineage>
</organism>
<accession>C6M283</accession>
<name>C6M283_NEISI</name>
<dbReference type="Proteomes" id="UP000005365">
    <property type="component" value="Unassembled WGS sequence"/>
</dbReference>